<sequence length="312" mass="34603">MTELESKWKPSPDIKTHRGETIPSDLTFFTPPPQDIVNLRSASSTIQNGKIIQQTKFINKLVTGISIGFFCGLSLAAILRAAFGNSAIALISGLVVAIGLSIISIFSNLPASCSYVGDSGIANYILKKKPNPNKGIGLFLFHQAEELRVEKIQHFANGIYTMTRYSFEWKKANGETVFNINGEYHSPEDNPPPLDPYYFALAAEKAWSLFKFELLHQELKQNGKVTFNVGNKDAIVIGQGYVELIKKGKPSRLDGNEIKQVSLSQGIILIIPKEVKSSFLGFGSDGIWRIPYNTIANARIFMLIFDMLINQK</sequence>
<dbReference type="Proteomes" id="UP000218418">
    <property type="component" value="Chromosome"/>
</dbReference>
<proteinExistence type="predicted"/>
<organism evidence="3 4">
    <name type="scientific">Calothrix parasitica NIES-267</name>
    <dbReference type="NCBI Taxonomy" id="1973488"/>
    <lineage>
        <taxon>Bacteria</taxon>
        <taxon>Bacillati</taxon>
        <taxon>Cyanobacteriota</taxon>
        <taxon>Cyanophyceae</taxon>
        <taxon>Nostocales</taxon>
        <taxon>Calotrichaceae</taxon>
        <taxon>Calothrix</taxon>
    </lineage>
</organism>
<feature type="transmembrane region" description="Helical" evidence="2">
    <location>
        <begin position="61"/>
        <end position="81"/>
    </location>
</feature>
<evidence type="ECO:0000313" key="4">
    <source>
        <dbReference type="Proteomes" id="UP000218418"/>
    </source>
</evidence>
<reference evidence="3 4" key="1">
    <citation type="submission" date="2017-06" db="EMBL/GenBank/DDBJ databases">
        <title>Genome sequencing of cyanobaciteial culture collection at National Institute for Environmental Studies (NIES).</title>
        <authorList>
            <person name="Hirose Y."/>
            <person name="Shimura Y."/>
            <person name="Fujisawa T."/>
            <person name="Nakamura Y."/>
            <person name="Kawachi M."/>
        </authorList>
    </citation>
    <scope>NUCLEOTIDE SEQUENCE [LARGE SCALE GENOMIC DNA]</scope>
    <source>
        <strain evidence="3 4">NIES-267</strain>
    </source>
</reference>
<dbReference type="AlphaFoldDB" id="A0A1Z4LHR4"/>
<keyword evidence="2" id="KW-0812">Transmembrane</keyword>
<accession>A0A1Z4LHR4</accession>
<dbReference type="OrthoDB" id="569649at2"/>
<evidence type="ECO:0000256" key="1">
    <source>
        <dbReference type="SAM" id="MobiDB-lite"/>
    </source>
</evidence>
<feature type="transmembrane region" description="Helical" evidence="2">
    <location>
        <begin position="87"/>
        <end position="106"/>
    </location>
</feature>
<keyword evidence="2" id="KW-1133">Transmembrane helix</keyword>
<evidence type="ECO:0000313" key="3">
    <source>
        <dbReference type="EMBL" id="BAY80767.1"/>
    </source>
</evidence>
<keyword evidence="4" id="KW-1185">Reference proteome</keyword>
<gene>
    <name evidence="3" type="ORF">NIES267_02320</name>
</gene>
<dbReference type="EMBL" id="AP018227">
    <property type="protein sequence ID" value="BAY80767.1"/>
    <property type="molecule type" value="Genomic_DNA"/>
</dbReference>
<name>A0A1Z4LHR4_9CYAN</name>
<keyword evidence="2" id="KW-0472">Membrane</keyword>
<protein>
    <submittedName>
        <fullName evidence="3">Uncharacterized protein</fullName>
    </submittedName>
</protein>
<feature type="region of interest" description="Disordered" evidence="1">
    <location>
        <begin position="1"/>
        <end position="24"/>
    </location>
</feature>
<evidence type="ECO:0000256" key="2">
    <source>
        <dbReference type="SAM" id="Phobius"/>
    </source>
</evidence>
<feature type="compositionally biased region" description="Basic and acidic residues" evidence="1">
    <location>
        <begin position="1"/>
        <end position="20"/>
    </location>
</feature>